<evidence type="ECO:0000313" key="1">
    <source>
        <dbReference type="EMBL" id="QTQ13778.1"/>
    </source>
</evidence>
<sequence>MADLIDYVRWRGDLTISVSPFNEVDALVLSQLVYLDYTGIVPSEFSKKISVSRLAENFKGAPDYNLRSNTGHFINPKTASLLEACGASVRFGNMEVCGFINKIDLENEEQFSAFTVLLNRKTAFVVFRGTDDTIVGWKEDFNMGFKDVIPSQLDAAVYIEKIFKKGGIRSCGKLYLSGHSKGGNLAMYAASFVPQKIKNKIKNVYIFDAPGLNEKLAASGEFFSIKDILQSFYPQFSIIGMLFNHPEDYTIVESGQAGIMQHDPFSWHIERNNFIKAPDFENFSKYVQKTLNTWFLGLSLERREKFVETIFKVLRAAEARTNTEFYENWLKNSALIIKALAGLDAESRKETVKIIRLLFKTAASEMPDILKPLKK</sequence>
<dbReference type="KEGG" id="tpav:HRQ91_04510"/>
<name>A0A975F3R9_9SPIR</name>
<reference evidence="1 2" key="1">
    <citation type="journal article" date="2021" name="Microbiol. Resour. Announc.">
        <title>Complete Genome Sequences of Three Human Oral Treponema parvum Isolates.</title>
        <authorList>
            <person name="Zeng H."/>
            <person name="Watt R.M."/>
        </authorList>
    </citation>
    <scope>NUCLEOTIDE SEQUENCE [LARGE SCALE GENOMIC DNA]</scope>
    <source>
        <strain evidence="1 2">ATCC 700770</strain>
    </source>
</reference>
<organism evidence="1 2">
    <name type="scientific">Treponema parvum</name>
    <dbReference type="NCBI Taxonomy" id="138851"/>
    <lineage>
        <taxon>Bacteria</taxon>
        <taxon>Pseudomonadati</taxon>
        <taxon>Spirochaetota</taxon>
        <taxon>Spirochaetia</taxon>
        <taxon>Spirochaetales</taxon>
        <taxon>Treponemataceae</taxon>
        <taxon>Treponema</taxon>
    </lineage>
</organism>
<dbReference type="Gene3D" id="3.40.50.1820">
    <property type="entry name" value="alpha/beta hydrolase"/>
    <property type="match status" value="1"/>
</dbReference>
<dbReference type="Proteomes" id="UP000671908">
    <property type="component" value="Chromosome"/>
</dbReference>
<dbReference type="InterPro" id="IPR029058">
    <property type="entry name" value="AB_hydrolase_fold"/>
</dbReference>
<protein>
    <submittedName>
        <fullName evidence="1">DUF2974 domain-containing protein</fullName>
    </submittedName>
</protein>
<gene>
    <name evidence="1" type="ORF">HRQ91_04510</name>
</gene>
<dbReference type="SUPFAM" id="SSF53474">
    <property type="entry name" value="alpha/beta-Hydrolases"/>
    <property type="match status" value="1"/>
</dbReference>
<accession>A0A975F3R9</accession>
<dbReference type="AlphaFoldDB" id="A0A975F3R9"/>
<dbReference type="RefSeq" id="WP_210120456.1">
    <property type="nucleotide sequence ID" value="NZ_CP054142.1"/>
</dbReference>
<keyword evidence="2" id="KW-1185">Reference proteome</keyword>
<dbReference type="Pfam" id="PF11187">
    <property type="entry name" value="Mbeg1-like"/>
    <property type="match status" value="1"/>
</dbReference>
<proteinExistence type="predicted"/>
<dbReference type="InterPro" id="IPR024499">
    <property type="entry name" value="Mbeg1-like"/>
</dbReference>
<dbReference type="EMBL" id="CP054142">
    <property type="protein sequence ID" value="QTQ13778.1"/>
    <property type="molecule type" value="Genomic_DNA"/>
</dbReference>
<evidence type="ECO:0000313" key="2">
    <source>
        <dbReference type="Proteomes" id="UP000671908"/>
    </source>
</evidence>